<proteinExistence type="predicted"/>
<sequence length="210" mass="25370">MTWCIIVGIYYKEVYYLLPFRTFHSLYEQPMIDIEYAKDSVKHLFNVFSKDEICKRLENMDGVLMQKLNIFENKLCYYYHDDNFVVNNGEFIEEKNHELFQNLIEIFKLFGGSNDYKKYVRNINPIQFLDIFKNCYIYKSGENLIPNTQMWVFTGQLILNLDKNILQWTKNKKQDNYRFYYSDGTYTKDELLFECHLYKEDVTVPLSLIG</sequence>
<evidence type="ECO:0000313" key="1">
    <source>
        <dbReference type="EMBL" id="QHT75792.1"/>
    </source>
</evidence>
<accession>A0A6C0H5E8</accession>
<dbReference type="EMBL" id="MN739882">
    <property type="protein sequence ID" value="QHT75792.1"/>
    <property type="molecule type" value="Genomic_DNA"/>
</dbReference>
<name>A0A6C0H5E8_9ZZZZ</name>
<protein>
    <submittedName>
        <fullName evidence="1">Uncharacterized protein</fullName>
    </submittedName>
</protein>
<dbReference type="AlphaFoldDB" id="A0A6C0H5E8"/>
<reference evidence="1" key="1">
    <citation type="journal article" date="2020" name="Nature">
        <title>Giant virus diversity and host interactions through global metagenomics.</title>
        <authorList>
            <person name="Schulz F."/>
            <person name="Roux S."/>
            <person name="Paez-Espino D."/>
            <person name="Jungbluth S."/>
            <person name="Walsh D.A."/>
            <person name="Denef V.J."/>
            <person name="McMahon K.D."/>
            <person name="Konstantinidis K.T."/>
            <person name="Eloe-Fadrosh E.A."/>
            <person name="Kyrpides N.C."/>
            <person name="Woyke T."/>
        </authorList>
    </citation>
    <scope>NUCLEOTIDE SEQUENCE</scope>
    <source>
        <strain evidence="1">GVMAG-M-3300023179-71</strain>
    </source>
</reference>
<organism evidence="1">
    <name type="scientific">viral metagenome</name>
    <dbReference type="NCBI Taxonomy" id="1070528"/>
    <lineage>
        <taxon>unclassified sequences</taxon>
        <taxon>metagenomes</taxon>
        <taxon>organismal metagenomes</taxon>
    </lineage>
</organism>